<evidence type="ECO:0000313" key="1">
    <source>
        <dbReference type="EMBL" id="MDP9905620.1"/>
    </source>
</evidence>
<dbReference type="Proteomes" id="UP001230951">
    <property type="component" value="Unassembled WGS sequence"/>
</dbReference>
<organism evidence="1 4">
    <name type="scientific">Arthrobacter bambusae</name>
    <dbReference type="NCBI Taxonomy" id="1338426"/>
    <lineage>
        <taxon>Bacteria</taxon>
        <taxon>Bacillati</taxon>
        <taxon>Actinomycetota</taxon>
        <taxon>Actinomycetes</taxon>
        <taxon>Micrococcales</taxon>
        <taxon>Micrococcaceae</taxon>
        <taxon>Arthrobacter</taxon>
    </lineage>
</organism>
<comment type="caution">
    <text evidence="1">The sequence shown here is derived from an EMBL/GenBank/DDBJ whole genome shotgun (WGS) entry which is preliminary data.</text>
</comment>
<evidence type="ECO:0000313" key="4">
    <source>
        <dbReference type="Proteomes" id="UP001242995"/>
    </source>
</evidence>
<sequence length="66" mass="6927">MDDGAPQVAAGVLGLGRELVVVGPENRVQPWASIWVRIDSEVPASSAAWSAAWEALNDVASLHCLS</sequence>
<evidence type="ECO:0000313" key="2">
    <source>
        <dbReference type="EMBL" id="MDQ0178640.1"/>
    </source>
</evidence>
<gene>
    <name evidence="1" type="ORF">J2S90_002591</name>
    <name evidence="2" type="ORF">J2S93_000047</name>
</gene>
<dbReference type="EMBL" id="JAUSRG010000006">
    <property type="protein sequence ID" value="MDP9905620.1"/>
    <property type="molecule type" value="Genomic_DNA"/>
</dbReference>
<name>A0AAW8DJ30_9MICC</name>
<dbReference type="Proteomes" id="UP001242995">
    <property type="component" value="Unassembled WGS sequence"/>
</dbReference>
<proteinExistence type="predicted"/>
<reference evidence="1 3" key="1">
    <citation type="submission" date="2023-07" db="EMBL/GenBank/DDBJ databases">
        <title>Sorghum-associated microbial communities from plants grown in Nebraska, USA.</title>
        <authorList>
            <person name="Schachtman D."/>
        </authorList>
    </citation>
    <scope>NUCLEOTIDE SEQUENCE</scope>
    <source>
        <strain evidence="1">DS1006</strain>
        <strain evidence="2 3">DS1016</strain>
    </source>
</reference>
<accession>A0AAW8DJ30</accession>
<keyword evidence="3" id="KW-1185">Reference proteome</keyword>
<dbReference type="AlphaFoldDB" id="A0AAW8DJ30"/>
<dbReference type="RefSeq" id="WP_306961764.1">
    <property type="nucleotide sequence ID" value="NZ_JAUSRG010000006.1"/>
</dbReference>
<dbReference type="EMBL" id="JAUSTF010000001">
    <property type="protein sequence ID" value="MDQ0178640.1"/>
    <property type="molecule type" value="Genomic_DNA"/>
</dbReference>
<protein>
    <submittedName>
        <fullName evidence="1">Uncharacterized protein</fullName>
    </submittedName>
</protein>
<evidence type="ECO:0000313" key="3">
    <source>
        <dbReference type="Proteomes" id="UP001230951"/>
    </source>
</evidence>